<dbReference type="EMBL" id="BAAAYK010000009">
    <property type="protein sequence ID" value="GAA3352929.1"/>
    <property type="molecule type" value="Genomic_DNA"/>
</dbReference>
<gene>
    <name evidence="8" type="primary">idsA_2</name>
    <name evidence="7" type="synonym">idsA_1</name>
    <name evidence="7" type="ORF">GCM10020366_04400</name>
    <name evidence="8" type="ORF">GCM10020366_13000</name>
</gene>
<dbReference type="InterPro" id="IPR033749">
    <property type="entry name" value="Polyprenyl_synt_CS"/>
</dbReference>
<comment type="cofactor">
    <cofactor evidence="1">
        <name>Mg(2+)</name>
        <dbReference type="ChEBI" id="CHEBI:18420"/>
    </cofactor>
</comment>
<keyword evidence="4" id="KW-0479">Metal-binding</keyword>
<dbReference type="Gene3D" id="1.10.600.10">
    <property type="entry name" value="Farnesyl Diphosphate Synthase"/>
    <property type="match status" value="1"/>
</dbReference>
<dbReference type="SFLD" id="SFLDS00005">
    <property type="entry name" value="Isoprenoid_Synthase_Type_I"/>
    <property type="match status" value="1"/>
</dbReference>
<protein>
    <submittedName>
        <fullName evidence="8">Short chain isoprenyl diphosphate synthase IdsA</fullName>
    </submittedName>
</protein>
<evidence type="ECO:0000313" key="9">
    <source>
        <dbReference type="Proteomes" id="UP001500483"/>
    </source>
</evidence>
<dbReference type="PANTHER" id="PTHR12001">
    <property type="entry name" value="GERANYLGERANYL PYROPHOSPHATE SYNTHASE"/>
    <property type="match status" value="1"/>
</dbReference>
<dbReference type="Pfam" id="PF00348">
    <property type="entry name" value="polyprenyl_synt"/>
    <property type="match status" value="1"/>
</dbReference>
<reference evidence="8" key="1">
    <citation type="journal article" date="2014" name="Int. J. Syst. Evol. Microbiol.">
        <title>Complete genome of a new Firmicutes species belonging to the dominant human colonic microbiota ('Ruminococcus bicirculans') reveals two chromosomes and a selective capacity to utilize plant glucans.</title>
        <authorList>
            <consortium name="NISC Comparative Sequencing Program"/>
            <person name="Wegmann U."/>
            <person name="Louis P."/>
            <person name="Goesmann A."/>
            <person name="Henrissat B."/>
            <person name="Duncan S.H."/>
            <person name="Flint H.J."/>
        </authorList>
    </citation>
    <scope>NUCLEOTIDE SEQUENCE</scope>
    <source>
        <strain evidence="8">JCM 9687</strain>
    </source>
</reference>
<evidence type="ECO:0000256" key="3">
    <source>
        <dbReference type="ARBA" id="ARBA00022679"/>
    </source>
</evidence>
<evidence type="ECO:0000256" key="1">
    <source>
        <dbReference type="ARBA" id="ARBA00001946"/>
    </source>
</evidence>
<proteinExistence type="inferred from homology"/>
<evidence type="ECO:0000256" key="4">
    <source>
        <dbReference type="ARBA" id="ARBA00022723"/>
    </source>
</evidence>
<accession>A0ABP6RJA3</accession>
<dbReference type="InterPro" id="IPR008949">
    <property type="entry name" value="Isoprenoid_synthase_dom_sf"/>
</dbReference>
<reference evidence="9" key="2">
    <citation type="journal article" date="2019" name="Int. J. Syst. Evol. Microbiol.">
        <title>The Global Catalogue of Microorganisms (GCM) 10K type strain sequencing project: providing services to taxonomists for standard genome sequencing and annotation.</title>
        <authorList>
            <consortium name="The Broad Institute Genomics Platform"/>
            <consortium name="The Broad Institute Genome Sequencing Center for Infectious Disease"/>
            <person name="Wu L."/>
            <person name="Ma J."/>
        </authorList>
    </citation>
    <scope>NUCLEOTIDE SEQUENCE [LARGE SCALE GENOMIC DNA]</scope>
    <source>
        <strain evidence="9">JCM 9687</strain>
    </source>
</reference>
<keyword evidence="3 6" id="KW-0808">Transferase</keyword>
<evidence type="ECO:0000256" key="2">
    <source>
        <dbReference type="ARBA" id="ARBA00006706"/>
    </source>
</evidence>
<keyword evidence="9" id="KW-1185">Reference proteome</keyword>
<dbReference type="SUPFAM" id="SSF48576">
    <property type="entry name" value="Terpenoid synthases"/>
    <property type="match status" value="1"/>
</dbReference>
<sequence length="340" mass="35519">MTARISDAHDLAGDPAALLAASPVAAELRAELERRWPAGTDHIGEVSRYALLAPGKMLRPVMLVAAAEAVGGDRAAVLPAAVAIEYLHVASLVHDDIIDGDELRRGRASVPVRFGVPDAIVTGDALILSLFAALTECGLPAEPVLAAVRAVADAGVDLCRGQALEAELLRDPACPPERYRRMAALKTGALFRAACRSGAVLGGGDTEQVAAATRFADRVGTAFQMHDDLLPYLAETEVTGKSGSSDAGNMRPTFPVIVAHGMAGARDRALLAEALSGHRSPVESFALLREVLTRLGAVERAAAEAAEEIRRAHRDLAVLPGGDGARLLAAVADLAIHRDR</sequence>
<dbReference type="SFLD" id="SFLDG01017">
    <property type="entry name" value="Polyprenyl_Transferase_Like"/>
    <property type="match status" value="1"/>
</dbReference>
<comment type="caution">
    <text evidence="8">The sequence shown here is derived from an EMBL/GenBank/DDBJ whole genome shotgun (WGS) entry which is preliminary data.</text>
</comment>
<name>A0ABP6RJA3_9PSEU</name>
<dbReference type="PROSITE" id="PS00723">
    <property type="entry name" value="POLYPRENYL_SYNTHASE_1"/>
    <property type="match status" value="1"/>
</dbReference>
<evidence type="ECO:0000256" key="6">
    <source>
        <dbReference type="RuleBase" id="RU004466"/>
    </source>
</evidence>
<dbReference type="Proteomes" id="UP001500483">
    <property type="component" value="Unassembled WGS sequence"/>
</dbReference>
<evidence type="ECO:0000313" key="7">
    <source>
        <dbReference type="EMBL" id="GAA3352929.1"/>
    </source>
</evidence>
<keyword evidence="5" id="KW-0460">Magnesium</keyword>
<evidence type="ECO:0000256" key="5">
    <source>
        <dbReference type="ARBA" id="ARBA00022842"/>
    </source>
</evidence>
<dbReference type="InterPro" id="IPR000092">
    <property type="entry name" value="Polyprenyl_synt"/>
</dbReference>
<dbReference type="CDD" id="cd00685">
    <property type="entry name" value="Trans_IPPS_HT"/>
    <property type="match status" value="1"/>
</dbReference>
<comment type="similarity">
    <text evidence="2 6">Belongs to the FPP/GGPP synthase family.</text>
</comment>
<reference evidence="8" key="3">
    <citation type="submission" date="2023-12" db="EMBL/GenBank/DDBJ databases">
        <authorList>
            <person name="Sun Q."/>
            <person name="Inoue M."/>
        </authorList>
    </citation>
    <scope>NUCLEOTIDE SEQUENCE</scope>
    <source>
        <strain evidence="8">JCM 9687</strain>
    </source>
</reference>
<dbReference type="RefSeq" id="WP_258342616.1">
    <property type="nucleotide sequence ID" value="NZ_BAAAYK010000009.1"/>
</dbReference>
<evidence type="ECO:0000313" key="8">
    <source>
        <dbReference type="EMBL" id="GAA3354934.1"/>
    </source>
</evidence>
<organism evidence="8 9">
    <name type="scientific">Saccharopolyspora gregorii</name>
    <dbReference type="NCBI Taxonomy" id="33914"/>
    <lineage>
        <taxon>Bacteria</taxon>
        <taxon>Bacillati</taxon>
        <taxon>Actinomycetota</taxon>
        <taxon>Actinomycetes</taxon>
        <taxon>Pseudonocardiales</taxon>
        <taxon>Pseudonocardiaceae</taxon>
        <taxon>Saccharopolyspora</taxon>
    </lineage>
</organism>
<dbReference type="EMBL" id="BAAAYK010000038">
    <property type="protein sequence ID" value="GAA3354934.1"/>
    <property type="molecule type" value="Genomic_DNA"/>
</dbReference>
<dbReference type="PANTHER" id="PTHR12001:SF85">
    <property type="entry name" value="SHORT CHAIN ISOPRENYL DIPHOSPHATE SYNTHASE"/>
    <property type="match status" value="1"/>
</dbReference>